<dbReference type="GO" id="GO:0010181">
    <property type="term" value="F:FMN binding"/>
    <property type="evidence" value="ECO:0007669"/>
    <property type="project" value="TreeGrafter"/>
</dbReference>
<keyword evidence="7 11" id="KW-0274">FAD</keyword>
<sequence length="365" mass="40370">MSATWGRKFKVTIFGESHGSHIGIVLDGVPSGVKIDIDSIMEEMDRRAPGRNDISTARKESDYPEIISGVFKERATGAPLTMIIKNKDHRSNDYSQVKNIMRPGHADYSSNQKYNGFNDYRGSGHFSGRITAPLVFAGAIAKQILEDEDIYISSHIRSVKDIEDEKFSEKTLNKEIFKELKKEYLPLLDKSKREIIHQKIIDVKKEGDSLGARIECSAIGLPAGIGDPFFESIESVISSIMFSIPGVKGIEFGSGFDISKMLGSEANDEFYYDHDKKVRTRTNHNGGINGGISNGMPIVFTLAIKAPSSIAKEQKSINLESESNEIFKLKGRHDPIIAPRAIAVVEACTAISILDCLLVDRSEIK</sequence>
<comment type="subunit">
    <text evidence="11">Homotetramer.</text>
</comment>
<keyword evidence="6 11" id="KW-0288">FMN</keyword>
<evidence type="ECO:0000256" key="11">
    <source>
        <dbReference type="HAMAP-Rule" id="MF_00300"/>
    </source>
</evidence>
<dbReference type="InterPro" id="IPR020541">
    <property type="entry name" value="Chorismate_synthase_CS"/>
</dbReference>
<dbReference type="PROSITE" id="PS00788">
    <property type="entry name" value="CHORISMATE_SYNTHASE_2"/>
    <property type="match status" value="1"/>
</dbReference>
<organism evidence="13 14">
    <name type="scientific">Peptostreptococcus russellii</name>
    <dbReference type="NCBI Taxonomy" id="215200"/>
    <lineage>
        <taxon>Bacteria</taxon>
        <taxon>Bacillati</taxon>
        <taxon>Bacillota</taxon>
        <taxon>Clostridia</taxon>
        <taxon>Peptostreptococcales</taxon>
        <taxon>Peptostreptococcaceae</taxon>
        <taxon>Peptostreptococcus</taxon>
    </lineage>
</organism>
<dbReference type="Proteomes" id="UP000241434">
    <property type="component" value="Unassembled WGS sequence"/>
</dbReference>
<feature type="binding site" evidence="11">
    <location>
        <position position="47"/>
    </location>
    <ligand>
        <name>NADP(+)</name>
        <dbReference type="ChEBI" id="CHEBI:58349"/>
    </ligand>
</feature>
<evidence type="ECO:0000256" key="10">
    <source>
        <dbReference type="ARBA" id="ARBA00023239"/>
    </source>
</evidence>
<keyword evidence="5 11" id="KW-0285">Flavoprotein</keyword>
<comment type="pathway">
    <text evidence="1 11 12">Metabolic intermediate biosynthesis; chorismate biosynthesis; chorismate from D-erythrose 4-phosphate and phosphoenolpyruvate: step 7/7.</text>
</comment>
<evidence type="ECO:0000256" key="5">
    <source>
        <dbReference type="ARBA" id="ARBA00022630"/>
    </source>
</evidence>
<dbReference type="UniPathway" id="UPA00053">
    <property type="reaction ID" value="UER00090"/>
</dbReference>
<dbReference type="SUPFAM" id="SSF103263">
    <property type="entry name" value="Chorismate synthase, AroC"/>
    <property type="match status" value="1"/>
</dbReference>
<accession>A0A2P7PZU6</accession>
<dbReference type="AlphaFoldDB" id="A0A2P7PZU6"/>
<dbReference type="NCBIfam" id="NF003793">
    <property type="entry name" value="PRK05382.1"/>
    <property type="match status" value="1"/>
</dbReference>
<evidence type="ECO:0000256" key="9">
    <source>
        <dbReference type="ARBA" id="ARBA00023141"/>
    </source>
</evidence>
<dbReference type="GO" id="GO:0004107">
    <property type="term" value="F:chorismate synthase activity"/>
    <property type="evidence" value="ECO:0007669"/>
    <property type="project" value="UniProtKB-UniRule"/>
</dbReference>
<evidence type="ECO:0000256" key="2">
    <source>
        <dbReference type="ARBA" id="ARBA00008014"/>
    </source>
</evidence>
<dbReference type="PANTHER" id="PTHR21085:SF0">
    <property type="entry name" value="CHORISMATE SYNTHASE"/>
    <property type="match status" value="1"/>
</dbReference>
<dbReference type="EMBL" id="JYGE01000005">
    <property type="protein sequence ID" value="PSJ31236.1"/>
    <property type="molecule type" value="Genomic_DNA"/>
</dbReference>
<comment type="cofactor">
    <cofactor evidence="11 12">
        <name>FMNH2</name>
        <dbReference type="ChEBI" id="CHEBI:57618"/>
    </cofactor>
    <text evidence="11 12">Reduced FMN (FMNH(2)).</text>
</comment>
<dbReference type="OrthoDB" id="9771806at2"/>
<keyword evidence="4 11" id="KW-0028">Amino-acid biosynthesis</keyword>
<gene>
    <name evidence="11" type="primary">aroC</name>
    <name evidence="13" type="ORF">UF10_06250</name>
</gene>
<evidence type="ECO:0000313" key="14">
    <source>
        <dbReference type="Proteomes" id="UP000241434"/>
    </source>
</evidence>
<comment type="similarity">
    <text evidence="2 11 12">Belongs to the chorismate synthase family.</text>
</comment>
<evidence type="ECO:0000256" key="7">
    <source>
        <dbReference type="ARBA" id="ARBA00022827"/>
    </source>
</evidence>
<feature type="binding site" evidence="11">
    <location>
        <position position="332"/>
    </location>
    <ligand>
        <name>FMN</name>
        <dbReference type="ChEBI" id="CHEBI:58210"/>
    </ligand>
</feature>
<dbReference type="CDD" id="cd07304">
    <property type="entry name" value="Chorismate_synthase"/>
    <property type="match status" value="1"/>
</dbReference>
<dbReference type="HAMAP" id="MF_00300">
    <property type="entry name" value="Chorismate_synth"/>
    <property type="match status" value="1"/>
</dbReference>
<name>A0A2P7PZU6_9FIRM</name>
<dbReference type="PIRSF" id="PIRSF001456">
    <property type="entry name" value="Chorismate_synth"/>
    <property type="match status" value="1"/>
</dbReference>
<evidence type="ECO:0000256" key="1">
    <source>
        <dbReference type="ARBA" id="ARBA00005044"/>
    </source>
</evidence>
<dbReference type="GO" id="GO:0009073">
    <property type="term" value="P:aromatic amino acid family biosynthetic process"/>
    <property type="evidence" value="ECO:0007669"/>
    <property type="project" value="UniProtKB-KW"/>
</dbReference>
<dbReference type="InterPro" id="IPR000453">
    <property type="entry name" value="Chorismate_synth"/>
</dbReference>
<comment type="caution">
    <text evidence="13">The sequence shown here is derived from an EMBL/GenBank/DDBJ whole genome shotgun (WGS) entry which is preliminary data.</text>
</comment>
<evidence type="ECO:0000256" key="3">
    <source>
        <dbReference type="ARBA" id="ARBA00013036"/>
    </source>
</evidence>
<evidence type="ECO:0000256" key="8">
    <source>
        <dbReference type="ARBA" id="ARBA00022857"/>
    </source>
</evidence>
<evidence type="ECO:0000313" key="13">
    <source>
        <dbReference type="EMBL" id="PSJ31236.1"/>
    </source>
</evidence>
<feature type="binding site" evidence="11">
    <location>
        <position position="290"/>
    </location>
    <ligand>
        <name>FMN</name>
        <dbReference type="ChEBI" id="CHEBI:58210"/>
    </ligand>
</feature>
<feature type="binding site" evidence="11">
    <location>
        <begin position="305"/>
        <end position="309"/>
    </location>
    <ligand>
        <name>FMN</name>
        <dbReference type="ChEBI" id="CHEBI:58210"/>
    </ligand>
</feature>
<dbReference type="NCBIfam" id="TIGR00033">
    <property type="entry name" value="aroC"/>
    <property type="match status" value="1"/>
</dbReference>
<dbReference type="Gene3D" id="3.60.150.10">
    <property type="entry name" value="Chorismate synthase AroC"/>
    <property type="match status" value="1"/>
</dbReference>
<comment type="caution">
    <text evidence="11">Lacks conserved residue(s) required for the propagation of feature annotation.</text>
</comment>
<evidence type="ECO:0000256" key="6">
    <source>
        <dbReference type="ARBA" id="ARBA00022643"/>
    </source>
</evidence>
<evidence type="ECO:0000256" key="12">
    <source>
        <dbReference type="RuleBase" id="RU000605"/>
    </source>
</evidence>
<reference evidence="13" key="1">
    <citation type="thesis" date="2015" institute="Rutgers" country="The State University of New Jersey, 14 College Farm Rd., New Brunswick, NJ, USA">
        <title>Ammonia toxicity in bacteria and its implications for treatment of and resource recovery from highly nitrogenous organic wastes.</title>
        <authorList>
            <person name="Luther A.K."/>
        </authorList>
    </citation>
    <scope>NUCLEOTIDE SEQUENCE</scope>
    <source>
        <strain evidence="13">RT-10B</strain>
    </source>
</reference>
<dbReference type="RefSeq" id="WP_106776974.1">
    <property type="nucleotide sequence ID" value="NZ_JYGE01000005.1"/>
</dbReference>
<keyword evidence="8 11" id="KW-0521">NADP</keyword>
<dbReference type="Pfam" id="PF01264">
    <property type="entry name" value="Chorismate_synt"/>
    <property type="match status" value="1"/>
</dbReference>
<dbReference type="GO" id="GO:0009423">
    <property type="term" value="P:chorismate biosynthetic process"/>
    <property type="evidence" value="ECO:0007669"/>
    <property type="project" value="UniProtKB-UniRule"/>
</dbReference>
<keyword evidence="9 11" id="KW-0057">Aromatic amino acid biosynthesis</keyword>
<dbReference type="GO" id="GO:0008652">
    <property type="term" value="P:amino acid biosynthetic process"/>
    <property type="evidence" value="ECO:0007669"/>
    <property type="project" value="UniProtKB-KW"/>
</dbReference>
<keyword evidence="10 11" id="KW-0456">Lyase</keyword>
<dbReference type="GO" id="GO:0005829">
    <property type="term" value="C:cytosol"/>
    <property type="evidence" value="ECO:0007669"/>
    <property type="project" value="TreeGrafter"/>
</dbReference>
<dbReference type="PROSITE" id="PS00787">
    <property type="entry name" value="CHORISMATE_SYNTHASE_1"/>
    <property type="match status" value="1"/>
</dbReference>
<dbReference type="InterPro" id="IPR035904">
    <property type="entry name" value="Chorismate_synth_AroC_sf"/>
</dbReference>
<comment type="catalytic activity">
    <reaction evidence="11 12">
        <text>5-O-(1-carboxyvinyl)-3-phosphoshikimate = chorismate + phosphate</text>
        <dbReference type="Rhea" id="RHEA:21020"/>
        <dbReference type="ChEBI" id="CHEBI:29748"/>
        <dbReference type="ChEBI" id="CHEBI:43474"/>
        <dbReference type="ChEBI" id="CHEBI:57701"/>
        <dbReference type="EC" id="4.2.3.5"/>
    </reaction>
</comment>
<dbReference type="EC" id="4.2.3.5" evidence="3 11"/>
<feature type="binding site" evidence="11">
    <location>
        <begin position="125"/>
        <end position="127"/>
    </location>
    <ligand>
        <name>FMN</name>
        <dbReference type="ChEBI" id="CHEBI:58210"/>
    </ligand>
</feature>
<evidence type="ECO:0000256" key="4">
    <source>
        <dbReference type="ARBA" id="ARBA00022605"/>
    </source>
</evidence>
<proteinExistence type="inferred from homology"/>
<protein>
    <recommendedName>
        <fullName evidence="3 11">Chorismate synthase</fullName>
        <shortName evidence="11">CS</shortName>
        <ecNumber evidence="3 11">4.2.3.5</ecNumber>
    </recommendedName>
    <alternativeName>
        <fullName evidence="11">5-enolpyruvylshikimate-3-phosphate phospholyase</fullName>
    </alternativeName>
</protein>
<dbReference type="PANTHER" id="PTHR21085">
    <property type="entry name" value="CHORISMATE SYNTHASE"/>
    <property type="match status" value="1"/>
</dbReference>
<comment type="function">
    <text evidence="11">Catalyzes the anti-1,4-elimination of the C-3 phosphate and the C-6 proR hydrogen from 5-enolpyruvylshikimate-3-phosphate (EPSP) to yield chorismate, which is the branch point compound that serves as the starting substrate for the three terminal pathways of aromatic amino acid biosynthesis. This reaction introduces a second double bond into the aromatic ring system.</text>
</comment>
<keyword evidence="14" id="KW-1185">Reference proteome</keyword>